<keyword evidence="3" id="KW-1185">Reference proteome</keyword>
<keyword evidence="1" id="KW-0812">Transmembrane</keyword>
<keyword evidence="1" id="KW-0472">Membrane</keyword>
<feature type="transmembrane region" description="Helical" evidence="1">
    <location>
        <begin position="6"/>
        <end position="33"/>
    </location>
</feature>
<evidence type="ECO:0000256" key="1">
    <source>
        <dbReference type="SAM" id="Phobius"/>
    </source>
</evidence>
<dbReference type="EMBL" id="JAKKPZ010000385">
    <property type="protein sequence ID" value="KAI1695650.1"/>
    <property type="molecule type" value="Genomic_DNA"/>
</dbReference>
<organism evidence="2 3">
    <name type="scientific">Ditylenchus destructor</name>
    <dbReference type="NCBI Taxonomy" id="166010"/>
    <lineage>
        <taxon>Eukaryota</taxon>
        <taxon>Metazoa</taxon>
        <taxon>Ecdysozoa</taxon>
        <taxon>Nematoda</taxon>
        <taxon>Chromadorea</taxon>
        <taxon>Rhabditida</taxon>
        <taxon>Tylenchina</taxon>
        <taxon>Tylenchomorpha</taxon>
        <taxon>Sphaerularioidea</taxon>
        <taxon>Anguinidae</taxon>
        <taxon>Anguininae</taxon>
        <taxon>Ditylenchus</taxon>
    </lineage>
</organism>
<feature type="transmembrane region" description="Helical" evidence="1">
    <location>
        <begin position="246"/>
        <end position="267"/>
    </location>
</feature>
<dbReference type="AlphaFoldDB" id="A0AAD4MHN9"/>
<protein>
    <submittedName>
        <fullName evidence="2">Uncharacterized protein</fullName>
    </submittedName>
</protein>
<feature type="transmembrane region" description="Helical" evidence="1">
    <location>
        <begin position="88"/>
        <end position="110"/>
    </location>
</feature>
<evidence type="ECO:0000313" key="2">
    <source>
        <dbReference type="EMBL" id="KAI1695650.1"/>
    </source>
</evidence>
<gene>
    <name evidence="2" type="ORF">DdX_19475</name>
</gene>
<dbReference type="Proteomes" id="UP001201812">
    <property type="component" value="Unassembled WGS sequence"/>
</dbReference>
<evidence type="ECO:0000313" key="3">
    <source>
        <dbReference type="Proteomes" id="UP001201812"/>
    </source>
</evidence>
<feature type="transmembrane region" description="Helical" evidence="1">
    <location>
        <begin position="45"/>
        <end position="68"/>
    </location>
</feature>
<feature type="transmembrane region" description="Helical" evidence="1">
    <location>
        <begin position="212"/>
        <end position="234"/>
    </location>
</feature>
<comment type="caution">
    <text evidence="2">The sequence shown here is derived from an EMBL/GenBank/DDBJ whole genome shotgun (WGS) entry which is preliminary data.</text>
</comment>
<name>A0AAD4MHN9_9BILA</name>
<sequence length="293" mass="33506">MEYMNYLYLAFYIGILAFHATTIFCTFLVIYCSKYDNKSTKLDRISSSFIIFLGSRGFGALLATPYHLYLTVYWSKEGHTNSEPYAHLWLGLWMLIHWSLSTVSASLLTLERCIALTFPLLYNSRLAKGFPRFSLICFVLWIIFAAFHVLREIPLDVEKSRSCQLFSCIIGKHQALTLQYAKFGVGGLNVLGSCYLILAMKQNNGDKLKNSVVKFTIAMDIFLDVIPSFAHYIFVTVTGIPLGVYVAQLIPFLQFLNVAVCSVYYSWRLTRKTSWFWLKVHHVQQVSPANTTT</sequence>
<feature type="transmembrane region" description="Helical" evidence="1">
    <location>
        <begin position="130"/>
        <end position="150"/>
    </location>
</feature>
<reference evidence="2" key="1">
    <citation type="submission" date="2022-01" db="EMBL/GenBank/DDBJ databases">
        <title>Genome Sequence Resource for Two Populations of Ditylenchus destructor, the Migratory Endoparasitic Phytonematode.</title>
        <authorList>
            <person name="Zhang H."/>
            <person name="Lin R."/>
            <person name="Xie B."/>
        </authorList>
    </citation>
    <scope>NUCLEOTIDE SEQUENCE</scope>
    <source>
        <strain evidence="2">BazhouSP</strain>
    </source>
</reference>
<keyword evidence="1" id="KW-1133">Transmembrane helix</keyword>
<accession>A0AAD4MHN9</accession>
<feature type="transmembrane region" description="Helical" evidence="1">
    <location>
        <begin position="180"/>
        <end position="200"/>
    </location>
</feature>
<proteinExistence type="predicted"/>